<proteinExistence type="inferred from homology"/>
<dbReference type="CDD" id="cd13578">
    <property type="entry name" value="PBP2_Bug27"/>
    <property type="match status" value="1"/>
</dbReference>
<dbReference type="Gene3D" id="3.40.190.150">
    <property type="entry name" value="Bordetella uptake gene, domain 1"/>
    <property type="match status" value="1"/>
</dbReference>
<evidence type="ECO:0000256" key="2">
    <source>
        <dbReference type="SAM" id="SignalP"/>
    </source>
</evidence>
<accession>A0A261VAP8</accession>
<dbReference type="RefSeq" id="WP_094814063.1">
    <property type="nucleotide sequence ID" value="NZ_NEVU01000003.1"/>
</dbReference>
<gene>
    <name evidence="3" type="ORF">CAL22_13425</name>
</gene>
<dbReference type="InterPro" id="IPR042100">
    <property type="entry name" value="Bug_dom1"/>
</dbReference>
<dbReference type="Pfam" id="PF03401">
    <property type="entry name" value="TctC"/>
    <property type="match status" value="1"/>
</dbReference>
<keyword evidence="2" id="KW-0732">Signal</keyword>
<reference evidence="4" key="1">
    <citation type="submission" date="2017-05" db="EMBL/GenBank/DDBJ databases">
        <title>Complete and WGS of Bordetella genogroups.</title>
        <authorList>
            <person name="Spilker T."/>
            <person name="Lipuma J."/>
        </authorList>
    </citation>
    <scope>NUCLEOTIDE SEQUENCE [LARGE SCALE GENOMIC DNA]</scope>
    <source>
        <strain evidence="4">AU6712</strain>
    </source>
</reference>
<dbReference type="PANTHER" id="PTHR42928:SF5">
    <property type="entry name" value="BLR1237 PROTEIN"/>
    <property type="match status" value="1"/>
</dbReference>
<dbReference type="PANTHER" id="PTHR42928">
    <property type="entry name" value="TRICARBOXYLATE-BINDING PROTEIN"/>
    <property type="match status" value="1"/>
</dbReference>
<evidence type="ECO:0000313" key="4">
    <source>
        <dbReference type="Proteomes" id="UP000216429"/>
    </source>
</evidence>
<feature type="chain" id="PRO_5012492445" evidence="2">
    <location>
        <begin position="22"/>
        <end position="317"/>
    </location>
</feature>
<feature type="signal peptide" evidence="2">
    <location>
        <begin position="1"/>
        <end position="21"/>
    </location>
</feature>
<dbReference type="OrthoDB" id="8628591at2"/>
<comment type="caution">
    <text evidence="3">The sequence shown here is derived from an EMBL/GenBank/DDBJ whole genome shotgun (WGS) entry which is preliminary data.</text>
</comment>
<keyword evidence="4" id="KW-1185">Reference proteome</keyword>
<evidence type="ECO:0000313" key="3">
    <source>
        <dbReference type="EMBL" id="OZI70897.1"/>
    </source>
</evidence>
<name>A0A261VAP8_9BORD</name>
<comment type="similarity">
    <text evidence="1">Belongs to the UPF0065 (bug) family.</text>
</comment>
<dbReference type="PIRSF" id="PIRSF017082">
    <property type="entry name" value="YflP"/>
    <property type="match status" value="1"/>
</dbReference>
<sequence>MKKKIIGSLLAALCCVSTAQAEFPDRAVRIVVPFAAGGGVDALARPFAKELGEILGQSVIVENKPSNTGQIGASDIARAKPDGYNLLLSSAAFGTTPAFYPDVPYNPIKDFSPVMIMAAAPQVLVASNKFKGDTLQDVLNQAKQSDKINFALSASTGIQALATAMLAQQAKVDFMKIPYKGAGAAFVDLISGEVDLMIDNPASSLVHVRSGKLRVLATTGAKRMEILPDVPTVAETLPGFEARNWFVLAAPAGTPAGIIDKLNQASRQALNTPAMKEMLARDGIDLVADTPAEAAAFLKTEVDKWAQLVKASNLQAQ</sequence>
<dbReference type="Gene3D" id="3.40.190.10">
    <property type="entry name" value="Periplasmic binding protein-like II"/>
    <property type="match status" value="1"/>
</dbReference>
<organism evidence="3 4">
    <name type="scientific">Bordetella genomosp. 12</name>
    <dbReference type="NCBI Taxonomy" id="463035"/>
    <lineage>
        <taxon>Bacteria</taxon>
        <taxon>Pseudomonadati</taxon>
        <taxon>Pseudomonadota</taxon>
        <taxon>Betaproteobacteria</taxon>
        <taxon>Burkholderiales</taxon>
        <taxon>Alcaligenaceae</taxon>
        <taxon>Bordetella</taxon>
    </lineage>
</organism>
<dbReference type="SUPFAM" id="SSF53850">
    <property type="entry name" value="Periplasmic binding protein-like II"/>
    <property type="match status" value="1"/>
</dbReference>
<dbReference type="InterPro" id="IPR005064">
    <property type="entry name" value="BUG"/>
</dbReference>
<dbReference type="EMBL" id="NEVU01000003">
    <property type="protein sequence ID" value="OZI70897.1"/>
    <property type="molecule type" value="Genomic_DNA"/>
</dbReference>
<evidence type="ECO:0000256" key="1">
    <source>
        <dbReference type="ARBA" id="ARBA00006987"/>
    </source>
</evidence>
<dbReference type="Proteomes" id="UP000216429">
    <property type="component" value="Unassembled WGS sequence"/>
</dbReference>
<dbReference type="AlphaFoldDB" id="A0A261VAP8"/>
<protein>
    <submittedName>
        <fullName evidence="3">Uncharacterized protein</fullName>
    </submittedName>
</protein>